<comment type="caution">
    <text evidence="2">The sequence shown here is derived from an EMBL/GenBank/DDBJ whole genome shotgun (WGS) entry which is preliminary data.</text>
</comment>
<gene>
    <name evidence="2" type="ORF">F3F73_17250</name>
</gene>
<evidence type="ECO:0000313" key="2">
    <source>
        <dbReference type="EMBL" id="KAA3761008.1"/>
    </source>
</evidence>
<evidence type="ECO:0000313" key="3">
    <source>
        <dbReference type="Proteomes" id="UP000422221"/>
    </source>
</evidence>
<evidence type="ECO:0000259" key="1">
    <source>
        <dbReference type="SMART" id="SM00901"/>
    </source>
</evidence>
<dbReference type="InterPro" id="IPR014966">
    <property type="entry name" value="FRG-dom"/>
</dbReference>
<accession>A0A7J4XFM5</accession>
<dbReference type="AlphaFoldDB" id="A0A7J4XFM5"/>
<protein>
    <submittedName>
        <fullName evidence="2">FRG domain-containing protein</fullName>
    </submittedName>
</protein>
<name>A0A7J4XFM5_9BACE</name>
<dbReference type="RefSeq" id="WP_130059847.1">
    <property type="nucleotide sequence ID" value="NZ_JBCODD010000007.1"/>
</dbReference>
<reference evidence="2 3" key="1">
    <citation type="journal article" date="2019" name="Nat. Med.">
        <title>A library of human gut bacterial isolates paired with longitudinal multiomics data enables mechanistic microbiome research.</title>
        <authorList>
            <person name="Poyet M."/>
            <person name="Groussin M."/>
            <person name="Gibbons S.M."/>
            <person name="Avila-Pacheco J."/>
            <person name="Jiang X."/>
            <person name="Kearney S.M."/>
            <person name="Perrotta A.R."/>
            <person name="Berdy B."/>
            <person name="Zhao S."/>
            <person name="Lieberman T.D."/>
            <person name="Swanson P.K."/>
            <person name="Smith M."/>
            <person name="Roesemann S."/>
            <person name="Alexander J.E."/>
            <person name="Rich S.A."/>
            <person name="Livny J."/>
            <person name="Vlamakis H."/>
            <person name="Clish C."/>
            <person name="Bullock K."/>
            <person name="Deik A."/>
            <person name="Scott J."/>
            <person name="Pierce K.A."/>
            <person name="Xavier R.J."/>
            <person name="Alm E.J."/>
        </authorList>
    </citation>
    <scope>NUCLEOTIDE SEQUENCE [LARGE SCALE GENOMIC DNA]</scope>
    <source>
        <strain evidence="2 3">BIOML-A10</strain>
    </source>
</reference>
<dbReference type="EMBL" id="VWMK01000018">
    <property type="protein sequence ID" value="KAA3761008.1"/>
    <property type="molecule type" value="Genomic_DNA"/>
</dbReference>
<dbReference type="SMART" id="SM00901">
    <property type="entry name" value="FRG"/>
    <property type="match status" value="1"/>
</dbReference>
<sequence>MIKIDKTDKILDYPILYNGYPIINEVHCTIQNVNNVSVNNFLLLDDYYGRFFTDNILNGYALYGNTNNMDFYRSGVNIKNKVIDELRVPYRKIPIYECTDLSEIESLYSQIQIQNPDYRILLRGQNKLYTIQRSEKENYLLFGDKSVKEPSFLPSFLRQDYDELFLQSIWNNTASMLLSKITPKSQDFNDKLLMFRQSPNFQMFSLAIAQHYGLPSVGLDLTDDLRVALWFALNTIDISGDGHANNELVDDDDESIIFIFRCPQNTVFKYHNWNIASISENSRPELQHAWFNHVGWGISKNQMALHLVCGFRVSKEWSNCTFSSVSEIFPNRETDYILDFFLELIDKRMDKDCRVGRILSKIYQF</sequence>
<proteinExistence type="predicted"/>
<dbReference type="Pfam" id="PF08867">
    <property type="entry name" value="FRG"/>
    <property type="match status" value="1"/>
</dbReference>
<organism evidence="2 3">
    <name type="scientific">Bacteroides salyersiae</name>
    <dbReference type="NCBI Taxonomy" id="291644"/>
    <lineage>
        <taxon>Bacteria</taxon>
        <taxon>Pseudomonadati</taxon>
        <taxon>Bacteroidota</taxon>
        <taxon>Bacteroidia</taxon>
        <taxon>Bacteroidales</taxon>
        <taxon>Bacteroidaceae</taxon>
        <taxon>Bacteroides</taxon>
    </lineage>
</organism>
<dbReference type="Proteomes" id="UP000422221">
    <property type="component" value="Unassembled WGS sequence"/>
</dbReference>
<feature type="domain" description="FRG" evidence="1">
    <location>
        <begin position="116"/>
        <end position="258"/>
    </location>
</feature>